<protein>
    <recommendedName>
        <fullName evidence="4">SH3 domain-containing protein</fullName>
    </recommendedName>
</protein>
<gene>
    <name evidence="2" type="ORF">FL583_23985</name>
</gene>
<evidence type="ECO:0008006" key="4">
    <source>
        <dbReference type="Google" id="ProtNLM"/>
    </source>
</evidence>
<name>A0A545AM24_9ACTN</name>
<accession>A0A545AM24</accession>
<evidence type="ECO:0000256" key="1">
    <source>
        <dbReference type="SAM" id="SignalP"/>
    </source>
</evidence>
<dbReference type="InParanoid" id="A0A545AM24"/>
<proteinExistence type="predicted"/>
<dbReference type="OrthoDB" id="3697954at2"/>
<organism evidence="2 3">
    <name type="scientific">Cryptosporangium phraense</name>
    <dbReference type="NCBI Taxonomy" id="2593070"/>
    <lineage>
        <taxon>Bacteria</taxon>
        <taxon>Bacillati</taxon>
        <taxon>Actinomycetota</taxon>
        <taxon>Actinomycetes</taxon>
        <taxon>Cryptosporangiales</taxon>
        <taxon>Cryptosporangiaceae</taxon>
        <taxon>Cryptosporangium</taxon>
    </lineage>
</organism>
<dbReference type="Proteomes" id="UP000317982">
    <property type="component" value="Unassembled WGS sequence"/>
</dbReference>
<evidence type="ECO:0000313" key="3">
    <source>
        <dbReference type="Proteomes" id="UP000317982"/>
    </source>
</evidence>
<feature type="chain" id="PRO_5021743116" description="SH3 domain-containing protein" evidence="1">
    <location>
        <begin position="32"/>
        <end position="133"/>
    </location>
</feature>
<comment type="caution">
    <text evidence="2">The sequence shown here is derived from an EMBL/GenBank/DDBJ whole genome shotgun (WGS) entry which is preliminary data.</text>
</comment>
<dbReference type="EMBL" id="VIRS01000018">
    <property type="protein sequence ID" value="TQS42377.1"/>
    <property type="molecule type" value="Genomic_DNA"/>
</dbReference>
<evidence type="ECO:0000313" key="2">
    <source>
        <dbReference type="EMBL" id="TQS42377.1"/>
    </source>
</evidence>
<dbReference type="AlphaFoldDB" id="A0A545AM24"/>
<sequence>MNVGRKVAGAVGVAAFVPLTVVGLGAQQAQAADAAATGVTGCVPAYANTTAPQPGSRVRFPAPAELRVAPGPECAAITVVSPADLLIYFCSTTAPTGRWTYLRDHDRGVNGWVYSGALRDYGSQVECPVITRS</sequence>
<reference evidence="2 3" key="1">
    <citation type="submission" date="2019-07" db="EMBL/GenBank/DDBJ databases">
        <title>Cryptosporangium phraense sp. nov., isolated from plant litter.</title>
        <authorList>
            <person name="Suriyachadkun C."/>
        </authorList>
    </citation>
    <scope>NUCLEOTIDE SEQUENCE [LARGE SCALE GENOMIC DNA]</scope>
    <source>
        <strain evidence="2 3">A-T 5661</strain>
    </source>
</reference>
<dbReference type="RefSeq" id="WP_142707067.1">
    <property type="nucleotide sequence ID" value="NZ_VIRS01000018.1"/>
</dbReference>
<feature type="signal peptide" evidence="1">
    <location>
        <begin position="1"/>
        <end position="31"/>
    </location>
</feature>
<keyword evidence="1" id="KW-0732">Signal</keyword>
<keyword evidence="3" id="KW-1185">Reference proteome</keyword>